<dbReference type="AlphaFoldDB" id="A0A5J4WLR2"/>
<dbReference type="InterPro" id="IPR036053">
    <property type="entry name" value="PABP-dom"/>
</dbReference>
<keyword evidence="3" id="KW-0472">Membrane</keyword>
<keyword evidence="1" id="KW-0175">Coiled coil</keyword>
<evidence type="ECO:0000313" key="4">
    <source>
        <dbReference type="EMBL" id="KAA6395763.1"/>
    </source>
</evidence>
<dbReference type="Gene3D" id="1.10.1900.10">
    <property type="entry name" value="c-terminal domain of poly(a) binding protein"/>
    <property type="match status" value="1"/>
</dbReference>
<feature type="transmembrane region" description="Helical" evidence="3">
    <location>
        <begin position="39"/>
        <end position="64"/>
    </location>
</feature>
<evidence type="ECO:0000313" key="5">
    <source>
        <dbReference type="Proteomes" id="UP000324800"/>
    </source>
</evidence>
<evidence type="ECO:0000256" key="1">
    <source>
        <dbReference type="SAM" id="Coils"/>
    </source>
</evidence>
<evidence type="ECO:0000256" key="3">
    <source>
        <dbReference type="SAM" id="Phobius"/>
    </source>
</evidence>
<reference evidence="4 5" key="1">
    <citation type="submission" date="2019-03" db="EMBL/GenBank/DDBJ databases">
        <title>Single cell metagenomics reveals metabolic interactions within the superorganism composed of flagellate Streblomastix strix and complex community of Bacteroidetes bacteria on its surface.</title>
        <authorList>
            <person name="Treitli S.C."/>
            <person name="Kolisko M."/>
            <person name="Husnik F."/>
            <person name="Keeling P."/>
            <person name="Hampl V."/>
        </authorList>
    </citation>
    <scope>NUCLEOTIDE SEQUENCE [LARGE SCALE GENOMIC DNA]</scope>
    <source>
        <strain evidence="4">ST1C</strain>
    </source>
</reference>
<dbReference type="SUPFAM" id="SSF48371">
    <property type="entry name" value="ARM repeat"/>
    <property type="match status" value="1"/>
</dbReference>
<keyword evidence="3" id="KW-0812">Transmembrane</keyword>
<dbReference type="OrthoDB" id="195736at2759"/>
<feature type="transmembrane region" description="Helical" evidence="3">
    <location>
        <begin position="12"/>
        <end position="33"/>
    </location>
</feature>
<keyword evidence="3" id="KW-1133">Transmembrane helix</keyword>
<accession>A0A5J4WLR2</accession>
<comment type="caution">
    <text evidence="4">The sequence shown here is derived from an EMBL/GenBank/DDBJ whole genome shotgun (WGS) entry which is preliminary data.</text>
</comment>
<dbReference type="InterPro" id="IPR043136">
    <property type="entry name" value="B30.2/SPRY_sf"/>
</dbReference>
<evidence type="ECO:0008006" key="6">
    <source>
        <dbReference type="Google" id="ProtNLM"/>
    </source>
</evidence>
<gene>
    <name evidence="4" type="ORF">EZS28_008709</name>
</gene>
<dbReference type="Gene3D" id="1.25.10.10">
    <property type="entry name" value="Leucine-rich Repeat Variant"/>
    <property type="match status" value="1"/>
</dbReference>
<feature type="compositionally biased region" description="Low complexity" evidence="2">
    <location>
        <begin position="274"/>
        <end position="294"/>
    </location>
</feature>
<sequence length="595" mass="67051">MEGQMVVASKPKVTVANVLPVVVSRLAIVAQFIDVSRPTVYPTMALVTVAATGSVANTTIVIIINQQKQYIRKFFYEKISQIDKKNTDKLTEMLLKLDIKELTVSEKLMIISMATQSPSNSVDITKKNVSQLADDIKSPYNDIQVAALKQLLEIALNEPKIIEQFYENGIISSLNQQIIIGNEAQVQGLSSAIMSVIGLQSEVTNETLRTRTVTEPLIQFIHSSNEKQSKAGSKALCDLIGDNETVRETLLKTGFVELVLHIITSGQQDKDKSSYQSSSSSLQPPSSSSSSSSSSQEIQLNQVSIYSQLGFLDVTLQLSMTADDIQPIAVLIPVLEQIQQNIKSELLQKAQQILDQLKIRGISSQPTIQQLQEDLRREREWNTKLKYEIQHQQEEKEQISEQHQKVKEELEKKNNLLVKLLEENQKLKLKISKDPFLDFSISIDFPVALINKDPDDFELVDIGRQMKKIIKKKQNQNTVSLTQVLDIGIWSIEVEFENIGVYAAVGIVQDSYDIPSNAHPWLEPNNQHMIVFTSEKYFGSVWCKGKEINGNKQFKDNQIVRLEMDCEEGTLTLFLDDVQQPLFISGIKEKVRFIV</sequence>
<dbReference type="GO" id="GO:0003723">
    <property type="term" value="F:RNA binding"/>
    <property type="evidence" value="ECO:0007669"/>
    <property type="project" value="InterPro"/>
</dbReference>
<protein>
    <recommendedName>
        <fullName evidence="6">B30.2/SPRY domain-containing protein</fullName>
    </recommendedName>
</protein>
<dbReference type="Proteomes" id="UP000324800">
    <property type="component" value="Unassembled WGS sequence"/>
</dbReference>
<dbReference type="InterPro" id="IPR016024">
    <property type="entry name" value="ARM-type_fold"/>
</dbReference>
<dbReference type="Gene3D" id="2.60.120.920">
    <property type="match status" value="1"/>
</dbReference>
<feature type="coiled-coil region" evidence="1">
    <location>
        <begin position="382"/>
        <end position="430"/>
    </location>
</feature>
<dbReference type="InterPro" id="IPR011989">
    <property type="entry name" value="ARM-like"/>
</dbReference>
<feature type="region of interest" description="Disordered" evidence="2">
    <location>
        <begin position="270"/>
        <end position="294"/>
    </location>
</feature>
<dbReference type="EMBL" id="SNRW01001597">
    <property type="protein sequence ID" value="KAA6395763.1"/>
    <property type="molecule type" value="Genomic_DNA"/>
</dbReference>
<name>A0A5J4WLR2_9EUKA</name>
<organism evidence="4 5">
    <name type="scientific">Streblomastix strix</name>
    <dbReference type="NCBI Taxonomy" id="222440"/>
    <lineage>
        <taxon>Eukaryota</taxon>
        <taxon>Metamonada</taxon>
        <taxon>Preaxostyla</taxon>
        <taxon>Oxymonadida</taxon>
        <taxon>Streblomastigidae</taxon>
        <taxon>Streblomastix</taxon>
    </lineage>
</organism>
<dbReference type="SUPFAM" id="SSF63570">
    <property type="entry name" value="PABC (PABP) domain"/>
    <property type="match status" value="1"/>
</dbReference>
<proteinExistence type="predicted"/>
<evidence type="ECO:0000256" key="2">
    <source>
        <dbReference type="SAM" id="MobiDB-lite"/>
    </source>
</evidence>